<dbReference type="Proteomes" id="UP000564806">
    <property type="component" value="Unassembled WGS sequence"/>
</dbReference>
<evidence type="ECO:0000313" key="1">
    <source>
        <dbReference type="EMBL" id="NUU62545.1"/>
    </source>
</evidence>
<accession>A0A850ENG5</accession>
<keyword evidence="2" id="KW-1185">Reference proteome</keyword>
<gene>
    <name evidence="1" type="ORF">HPT30_19560</name>
</gene>
<dbReference type="EMBL" id="JABWCS010000215">
    <property type="protein sequence ID" value="NUU62545.1"/>
    <property type="molecule type" value="Genomic_DNA"/>
</dbReference>
<dbReference type="RefSeq" id="WP_175373010.1">
    <property type="nucleotide sequence ID" value="NZ_JABWCS010000215.1"/>
</dbReference>
<sequence length="233" mass="25003">MPMVGLGRLLLGLIIIMTLGGCSSALGTKADVVTGPEGPTFSLMVGGKELADSTERLLSGTYRKGITILELLQGSGVAVFAEDGQKILAVSNVSLGPDMEWEVQMDGKVISNTNWKSSPVNSSARIVIMAKSDAGGKDPDSVFLYVNGGSEQENLTHIYVMSFTSDLSVRSLLKSCGMVQLSEDNQRIQAVKGHAPQSSEIWKLRVNGKKLLDNGMDMKLRPMDELEISLGLR</sequence>
<proteinExistence type="predicted"/>
<name>A0A850ENG5_9BACL</name>
<organism evidence="1 2">
    <name type="scientific">Paenibacillus agri</name>
    <dbReference type="NCBI Taxonomy" id="2744309"/>
    <lineage>
        <taxon>Bacteria</taxon>
        <taxon>Bacillati</taxon>
        <taxon>Bacillota</taxon>
        <taxon>Bacilli</taxon>
        <taxon>Bacillales</taxon>
        <taxon>Paenibacillaceae</taxon>
        <taxon>Paenibacillus</taxon>
    </lineage>
</organism>
<dbReference type="AlphaFoldDB" id="A0A850ENG5"/>
<protein>
    <submittedName>
        <fullName evidence="1">Uncharacterized protein</fullName>
    </submittedName>
</protein>
<comment type="caution">
    <text evidence="1">The sequence shown here is derived from an EMBL/GenBank/DDBJ whole genome shotgun (WGS) entry which is preliminary data.</text>
</comment>
<reference evidence="1" key="1">
    <citation type="submission" date="2020-06" db="EMBL/GenBank/DDBJ databases">
        <title>Paenibacillus sp. nov., isolated from soil.</title>
        <authorList>
            <person name="Seo Y.L."/>
        </authorList>
    </citation>
    <scope>NUCLEOTIDE SEQUENCE [LARGE SCALE GENOMIC DNA]</scope>
    <source>
        <strain evidence="1">JW14</strain>
    </source>
</reference>
<evidence type="ECO:0000313" key="2">
    <source>
        <dbReference type="Proteomes" id="UP000564806"/>
    </source>
</evidence>